<dbReference type="STRING" id="1867952.MTBPR1_70073"/>
<evidence type="ECO:0000256" key="1">
    <source>
        <dbReference type="ARBA" id="ARBA00022729"/>
    </source>
</evidence>
<evidence type="ECO:0000313" key="5">
    <source>
        <dbReference type="Proteomes" id="UP000231658"/>
    </source>
</evidence>
<proteinExistence type="predicted"/>
<keyword evidence="1 2" id="KW-0732">Signal</keyword>
<dbReference type="SUPFAM" id="SSF53850">
    <property type="entry name" value="Periplasmic binding protein-like II"/>
    <property type="match status" value="1"/>
</dbReference>
<organism evidence="4 5">
    <name type="scientific">Candidatus Terasakiella magnetica</name>
    <dbReference type="NCBI Taxonomy" id="1867952"/>
    <lineage>
        <taxon>Bacteria</taxon>
        <taxon>Pseudomonadati</taxon>
        <taxon>Pseudomonadota</taxon>
        <taxon>Alphaproteobacteria</taxon>
        <taxon>Rhodospirillales</taxon>
        <taxon>Terasakiellaceae</taxon>
        <taxon>Terasakiella</taxon>
    </lineage>
</organism>
<feature type="chain" id="PRO_5008680865" evidence="2">
    <location>
        <begin position="27"/>
        <end position="273"/>
    </location>
</feature>
<name>A0A1C3RKQ3_9PROT</name>
<dbReference type="InterPro" id="IPR001638">
    <property type="entry name" value="Solute-binding_3/MltF_N"/>
</dbReference>
<accession>A0A1C3RKQ3</accession>
<dbReference type="EMBL" id="FLYE01000046">
    <property type="protein sequence ID" value="SCA57801.1"/>
    <property type="molecule type" value="Genomic_DNA"/>
</dbReference>
<gene>
    <name evidence="4" type="ORF">MTBPR1_70073</name>
</gene>
<dbReference type="Pfam" id="PF00497">
    <property type="entry name" value="SBP_bac_3"/>
    <property type="match status" value="1"/>
</dbReference>
<keyword evidence="5" id="KW-1185">Reference proteome</keyword>
<feature type="signal peptide" evidence="2">
    <location>
        <begin position="1"/>
        <end position="26"/>
    </location>
</feature>
<sequence length="273" mass="31225">MPALHVLAKLSLVLSFCFFGALPVVAEDDKAVLQAATLHYPPYEYEINARPAGLAIDILQEAVKRTGKDGVNIEFYPWKRAVSKVQHGFKNVLFNAGKNEQRQVWGYYSNHVLVLQKYYLFTRKGKGLATDLSFEHMKDKKIAVRRGYLYGSGPFKKAITGDKKFKEVTPSDSTEHSVRLLLKGRIDMFVGDYLPVMHYLINNDLASEVELVEKTATKENLVVLTWPTYFLFSKKSVRPSYVKLFDDKLKNMIDDGTYDAIYAKYNLRYKLAD</sequence>
<dbReference type="PANTHER" id="PTHR35936">
    <property type="entry name" value="MEMBRANE-BOUND LYTIC MUREIN TRANSGLYCOSYLASE F"/>
    <property type="match status" value="1"/>
</dbReference>
<dbReference type="PANTHER" id="PTHR35936:SF25">
    <property type="entry name" value="ABC TRANSPORTER SUBSTRATE-BINDING PROTEIN"/>
    <property type="match status" value="1"/>
</dbReference>
<dbReference type="AlphaFoldDB" id="A0A1C3RKQ3"/>
<protein>
    <submittedName>
        <fullName evidence="4">Putative amino acid ABC transporter, periplasmic amino acid-binding protein</fullName>
    </submittedName>
</protein>
<evidence type="ECO:0000313" key="4">
    <source>
        <dbReference type="EMBL" id="SCA57801.1"/>
    </source>
</evidence>
<evidence type="ECO:0000256" key="2">
    <source>
        <dbReference type="SAM" id="SignalP"/>
    </source>
</evidence>
<dbReference type="Gene3D" id="3.40.190.10">
    <property type="entry name" value="Periplasmic binding protein-like II"/>
    <property type="match status" value="2"/>
</dbReference>
<evidence type="ECO:0000259" key="3">
    <source>
        <dbReference type="Pfam" id="PF00497"/>
    </source>
</evidence>
<dbReference type="Proteomes" id="UP000231658">
    <property type="component" value="Unassembled WGS sequence"/>
</dbReference>
<feature type="domain" description="Solute-binding protein family 3/N-terminal" evidence="3">
    <location>
        <begin position="38"/>
        <end position="266"/>
    </location>
</feature>
<dbReference type="RefSeq" id="WP_069189811.1">
    <property type="nucleotide sequence ID" value="NZ_FLYE01000046.1"/>
</dbReference>
<reference evidence="4 5" key="1">
    <citation type="submission" date="2016-07" db="EMBL/GenBank/DDBJ databases">
        <authorList>
            <person name="Lefevre C.T."/>
        </authorList>
    </citation>
    <scope>NUCLEOTIDE SEQUENCE [LARGE SCALE GENOMIC DNA]</scope>
    <source>
        <strain evidence="4">PR1</strain>
    </source>
</reference>
<dbReference type="OrthoDB" id="7354650at2"/>